<organism evidence="1 2">
    <name type="scientific">Dorcoceras hygrometricum</name>
    <dbReference type="NCBI Taxonomy" id="472368"/>
    <lineage>
        <taxon>Eukaryota</taxon>
        <taxon>Viridiplantae</taxon>
        <taxon>Streptophyta</taxon>
        <taxon>Embryophyta</taxon>
        <taxon>Tracheophyta</taxon>
        <taxon>Spermatophyta</taxon>
        <taxon>Magnoliopsida</taxon>
        <taxon>eudicotyledons</taxon>
        <taxon>Gunneridae</taxon>
        <taxon>Pentapetalae</taxon>
        <taxon>asterids</taxon>
        <taxon>lamiids</taxon>
        <taxon>Lamiales</taxon>
        <taxon>Gesneriaceae</taxon>
        <taxon>Didymocarpoideae</taxon>
        <taxon>Trichosporeae</taxon>
        <taxon>Loxocarpinae</taxon>
        <taxon>Dorcoceras</taxon>
    </lineage>
</organism>
<protein>
    <submittedName>
        <fullName evidence="1">Uncharacterized protein</fullName>
    </submittedName>
</protein>
<dbReference type="Proteomes" id="UP000250235">
    <property type="component" value="Unassembled WGS sequence"/>
</dbReference>
<evidence type="ECO:0000313" key="2">
    <source>
        <dbReference type="Proteomes" id="UP000250235"/>
    </source>
</evidence>
<sequence length="119" mass="13440">MLNMFSSIYIRELGNQYLCDPQWFMDTASRGLTTPLTLKTHFRTYLSDNGNPGFTTVRGFSPAKGALGCDVGGATRQILRESEVQNDEEIEHSILVRRRARQVVDDEVDVLAARVDEME</sequence>
<dbReference type="AlphaFoldDB" id="A0A2Z7B7D9"/>
<keyword evidence="2" id="KW-1185">Reference proteome</keyword>
<evidence type="ECO:0000313" key="1">
    <source>
        <dbReference type="EMBL" id="KZV29507.1"/>
    </source>
</evidence>
<proteinExistence type="predicted"/>
<dbReference type="EMBL" id="KV009365">
    <property type="protein sequence ID" value="KZV29507.1"/>
    <property type="molecule type" value="Genomic_DNA"/>
</dbReference>
<reference evidence="1 2" key="1">
    <citation type="journal article" date="2015" name="Proc. Natl. Acad. Sci. U.S.A.">
        <title>The resurrection genome of Boea hygrometrica: A blueprint for survival of dehydration.</title>
        <authorList>
            <person name="Xiao L."/>
            <person name="Yang G."/>
            <person name="Zhang L."/>
            <person name="Yang X."/>
            <person name="Zhao S."/>
            <person name="Ji Z."/>
            <person name="Zhou Q."/>
            <person name="Hu M."/>
            <person name="Wang Y."/>
            <person name="Chen M."/>
            <person name="Xu Y."/>
            <person name="Jin H."/>
            <person name="Xiao X."/>
            <person name="Hu G."/>
            <person name="Bao F."/>
            <person name="Hu Y."/>
            <person name="Wan P."/>
            <person name="Li L."/>
            <person name="Deng X."/>
            <person name="Kuang T."/>
            <person name="Xiang C."/>
            <person name="Zhu J.K."/>
            <person name="Oliver M.J."/>
            <person name="He Y."/>
        </authorList>
    </citation>
    <scope>NUCLEOTIDE SEQUENCE [LARGE SCALE GENOMIC DNA]</scope>
    <source>
        <strain evidence="2">cv. XS01</strain>
    </source>
</reference>
<gene>
    <name evidence="1" type="ORF">F511_24010</name>
</gene>
<name>A0A2Z7B7D9_9LAMI</name>
<accession>A0A2Z7B7D9</accession>